<sequence>MYGMYKLVISPQQFIEAGGGIDDIMRVFEQVGLHSIEICPFKRIKCRNEEEDYYVTDEERFYLARIDSFGGGYGSDYSIPCEQAILVNFLPGWPHHPLVAYIYYGEFENPEVALNAYEIKPFRHDPKDADKKPDHALLIVGVDNTHSDEEFHYCLVKNSQGPKWGKDGFSKVAFSVIKRVDVPQYSYDQFLKDHPGQIRGSRS</sequence>
<dbReference type="AlphaFoldDB" id="A0A2U1Q5H0"/>
<organism evidence="2 3">
    <name type="scientific">Artemisia annua</name>
    <name type="common">Sweet wormwood</name>
    <dbReference type="NCBI Taxonomy" id="35608"/>
    <lineage>
        <taxon>Eukaryota</taxon>
        <taxon>Viridiplantae</taxon>
        <taxon>Streptophyta</taxon>
        <taxon>Embryophyta</taxon>
        <taxon>Tracheophyta</taxon>
        <taxon>Spermatophyta</taxon>
        <taxon>Magnoliopsida</taxon>
        <taxon>eudicotyledons</taxon>
        <taxon>Gunneridae</taxon>
        <taxon>Pentapetalae</taxon>
        <taxon>asterids</taxon>
        <taxon>campanulids</taxon>
        <taxon>Asterales</taxon>
        <taxon>Asteraceae</taxon>
        <taxon>Asteroideae</taxon>
        <taxon>Anthemideae</taxon>
        <taxon>Artemisiinae</taxon>
        <taxon>Artemisia</taxon>
    </lineage>
</organism>
<dbReference type="SUPFAM" id="SSF54001">
    <property type="entry name" value="Cysteine proteinases"/>
    <property type="match status" value="1"/>
</dbReference>
<evidence type="ECO:0000259" key="1">
    <source>
        <dbReference type="Pfam" id="PF00112"/>
    </source>
</evidence>
<dbReference type="EMBL" id="PKPP01000404">
    <property type="protein sequence ID" value="PWA93182.1"/>
    <property type="molecule type" value="Genomic_DNA"/>
</dbReference>
<evidence type="ECO:0000313" key="3">
    <source>
        <dbReference type="Proteomes" id="UP000245207"/>
    </source>
</evidence>
<keyword evidence="3" id="KW-1185">Reference proteome</keyword>
<dbReference type="Proteomes" id="UP000245207">
    <property type="component" value="Unassembled WGS sequence"/>
</dbReference>
<name>A0A2U1Q5H0_ARTAN</name>
<dbReference type="InterPro" id="IPR000668">
    <property type="entry name" value="Peptidase_C1A_C"/>
</dbReference>
<gene>
    <name evidence="2" type="ORF">CTI12_AA073470</name>
</gene>
<proteinExistence type="predicted"/>
<dbReference type="Gene3D" id="3.90.70.10">
    <property type="entry name" value="Cysteine proteinases"/>
    <property type="match status" value="1"/>
</dbReference>
<comment type="caution">
    <text evidence="2">The sequence shown here is derived from an EMBL/GenBank/DDBJ whole genome shotgun (WGS) entry which is preliminary data.</text>
</comment>
<dbReference type="GO" id="GO:0008234">
    <property type="term" value="F:cysteine-type peptidase activity"/>
    <property type="evidence" value="ECO:0007669"/>
    <property type="project" value="InterPro"/>
</dbReference>
<evidence type="ECO:0000313" key="2">
    <source>
        <dbReference type="EMBL" id="PWA93182.1"/>
    </source>
</evidence>
<accession>A0A2U1Q5H0</accession>
<dbReference type="InterPro" id="IPR038765">
    <property type="entry name" value="Papain-like_cys_pep_sf"/>
</dbReference>
<dbReference type="Pfam" id="PF00112">
    <property type="entry name" value="Peptidase_C1"/>
    <property type="match status" value="1"/>
</dbReference>
<reference evidence="2 3" key="1">
    <citation type="journal article" date="2018" name="Mol. Plant">
        <title>The genome of Artemisia annua provides insight into the evolution of Asteraceae family and artemisinin biosynthesis.</title>
        <authorList>
            <person name="Shen Q."/>
            <person name="Zhang L."/>
            <person name="Liao Z."/>
            <person name="Wang S."/>
            <person name="Yan T."/>
            <person name="Shi P."/>
            <person name="Liu M."/>
            <person name="Fu X."/>
            <person name="Pan Q."/>
            <person name="Wang Y."/>
            <person name="Lv Z."/>
            <person name="Lu X."/>
            <person name="Zhang F."/>
            <person name="Jiang W."/>
            <person name="Ma Y."/>
            <person name="Chen M."/>
            <person name="Hao X."/>
            <person name="Li L."/>
            <person name="Tang Y."/>
            <person name="Lv G."/>
            <person name="Zhou Y."/>
            <person name="Sun X."/>
            <person name="Brodelius P.E."/>
            <person name="Rose J.K.C."/>
            <person name="Tang K."/>
        </authorList>
    </citation>
    <scope>NUCLEOTIDE SEQUENCE [LARGE SCALE GENOMIC DNA]</scope>
    <source>
        <strain evidence="3">cv. Huhao1</strain>
        <tissue evidence="2">Leaf</tissue>
    </source>
</reference>
<feature type="domain" description="Peptidase C1A papain C-terminal" evidence="1">
    <location>
        <begin position="129"/>
        <end position="175"/>
    </location>
</feature>
<protein>
    <recommendedName>
        <fullName evidence="1">Peptidase C1A papain C-terminal domain-containing protein</fullName>
    </recommendedName>
</protein>
<dbReference type="GO" id="GO:0006508">
    <property type="term" value="P:proteolysis"/>
    <property type="evidence" value="ECO:0007669"/>
    <property type="project" value="InterPro"/>
</dbReference>